<dbReference type="AlphaFoldDB" id="A0A9W6FXA7"/>
<evidence type="ECO:0000256" key="8">
    <source>
        <dbReference type="SAM" id="Phobius"/>
    </source>
</evidence>
<dbReference type="SUPFAM" id="SSF82866">
    <property type="entry name" value="Multidrug efflux transporter AcrB transmembrane domain"/>
    <property type="match status" value="2"/>
</dbReference>
<keyword evidence="7 8" id="KW-0472">Membrane</keyword>
<dbReference type="EMBL" id="BSDS01000001">
    <property type="protein sequence ID" value="GLI36532.1"/>
    <property type="molecule type" value="Genomic_DNA"/>
</dbReference>
<proteinExistence type="inferred from homology"/>
<dbReference type="Pfam" id="PF00873">
    <property type="entry name" value="ACR_tran"/>
    <property type="match status" value="1"/>
</dbReference>
<sequence length="1058" mass="116340">MIEKIIDYSARNRIIILMIFGLIVAWGVWAVYKTPVDAIPDLSDNQVIVFTEYPGRSPQVVEDQVTYPLAVNLQGLPQVRAVRASSAFGFSMIYVIFEDKADIYWARTRVLERLNYAASLLPSGVVPTLGPDGTGVGHVFWYTLEGKGYDLEQLRTLQDWFVRYQLNTVPGVAEVASIGGFVREYQIDLDPNRLFAYNIKVDQVMEAVKRSNNDVGGRLLEQADAEYLIRGKGYIKSPKDLEDIVVGADMRGTPVYVKNLGTVQLGGAIRRGLLDMNGEGEAVGGIVVMRYGENAKDVIDRVKEKISSLEKGLPPGVKIMVSYDRSDLITRAIDTLKHSLLEESVVVSLVILAFLLHFQSSLVIVLTLPIAVLIAFITMKLMGVTSNIMSLGGIAIAIGVLVDAGVIMVENCYRHLSELPPEERKEKRLEVIITSAKQVGRAIFFSLAIIVLSFVPVFLLEGQEGKMFHPLAFTKTFSMVGSAMIAITLVPVLMYFFMRGKMPPESANPVSMFFIRLYSPVIRWVLKWKKTTILLNVIALIIALPMFLTSMGVQLPVPQFLTIGSEFMPPLDEGSLLYMPVTLPNISITEAKRLILVQDAIIKSVPEVEHVLGKVGRAETSTDPAPVSMFESIIILKPKEKWRAGVTKADIVSELDAKLQIPGVRNGWTQPIINRINMLSTGVRTDLGVKIFGNDLNVLKDLAVQAEGILKTVPGAADVVAERVTGGNYIDIDVDREAAARYGVNVGEIQDVIETALGGEMLSTSVEGRNRFPIRIRYLRDYRDDIPAIQRILIGGMNGAQVPLSLVTKLKVSTGAPEINSEGGLLRSIVFLNVRGRDMGGFVGEAKTVLEKNLKLPPGYYVAWSGQWENQVRAKQRLQILVPAGMLIIFILLYFTFHSALEASMVMLSVPFALVGGVYLVKALGYNMSVAVWVGFIALYGIAVETGVVMVIYLHEALDKKLINGPCTEQDIYDATFEGAVLRLRPKLMTVAVALIGLIPIMWSSGTGADVMKPIAAPMIGGMISSAIHVLIMTPVIFVLMKKHDLKKGKLKYSGMKH</sequence>
<dbReference type="NCBIfam" id="TIGR00914">
    <property type="entry name" value="2A0601"/>
    <property type="match status" value="1"/>
</dbReference>
<dbReference type="GO" id="GO:0005886">
    <property type="term" value="C:plasma membrane"/>
    <property type="evidence" value="ECO:0007669"/>
    <property type="project" value="UniProtKB-SubCell"/>
</dbReference>
<reference evidence="9" key="1">
    <citation type="submission" date="2022-12" db="EMBL/GenBank/DDBJ databases">
        <title>Reference genome sequencing for broad-spectrum identification of bacterial and archaeal isolates by mass spectrometry.</title>
        <authorList>
            <person name="Sekiguchi Y."/>
            <person name="Tourlousse D.M."/>
        </authorList>
    </citation>
    <scope>NUCLEOTIDE SEQUENCE</scope>
    <source>
        <strain evidence="9">H2</strain>
    </source>
</reference>
<dbReference type="Gene3D" id="3.30.2090.10">
    <property type="entry name" value="Multidrug efflux transporter AcrB TolC docking domain, DN and DC subdomains"/>
    <property type="match status" value="2"/>
</dbReference>
<feature type="transmembrane region" description="Helical" evidence="8">
    <location>
        <begin position="388"/>
        <end position="409"/>
    </location>
</feature>
<organism evidence="9 10">
    <name type="scientific">Geobacter hydrogenophilus</name>
    <dbReference type="NCBI Taxonomy" id="40983"/>
    <lineage>
        <taxon>Bacteria</taxon>
        <taxon>Pseudomonadati</taxon>
        <taxon>Thermodesulfobacteriota</taxon>
        <taxon>Desulfuromonadia</taxon>
        <taxon>Geobacterales</taxon>
        <taxon>Geobacteraceae</taxon>
        <taxon>Geobacter</taxon>
    </lineage>
</organism>
<feature type="transmembrane region" description="Helical" evidence="8">
    <location>
        <begin position="930"/>
        <end position="954"/>
    </location>
</feature>
<keyword evidence="4" id="KW-1003">Cell membrane</keyword>
<evidence type="ECO:0000256" key="5">
    <source>
        <dbReference type="ARBA" id="ARBA00022692"/>
    </source>
</evidence>
<evidence type="ECO:0000256" key="1">
    <source>
        <dbReference type="ARBA" id="ARBA00004651"/>
    </source>
</evidence>
<dbReference type="InterPro" id="IPR004763">
    <property type="entry name" value="CusA-like"/>
</dbReference>
<dbReference type="Gene3D" id="3.30.70.1440">
    <property type="entry name" value="Multidrug efflux transporter AcrB pore domain"/>
    <property type="match status" value="1"/>
</dbReference>
<evidence type="ECO:0000256" key="7">
    <source>
        <dbReference type="ARBA" id="ARBA00023136"/>
    </source>
</evidence>
<feature type="transmembrane region" description="Helical" evidence="8">
    <location>
        <begin position="533"/>
        <end position="553"/>
    </location>
</feature>
<dbReference type="Proteomes" id="UP001144352">
    <property type="component" value="Unassembled WGS sequence"/>
</dbReference>
<keyword evidence="6 8" id="KW-1133">Transmembrane helix</keyword>
<accession>A0A9W6FXA7</accession>
<comment type="subcellular location">
    <subcellularLocation>
        <location evidence="1">Cell membrane</location>
        <topology evidence="1">Multi-pass membrane protein</topology>
    </subcellularLocation>
</comment>
<dbReference type="InterPro" id="IPR027463">
    <property type="entry name" value="AcrB_DN_DC_subdom"/>
</dbReference>
<evidence type="ECO:0000313" key="10">
    <source>
        <dbReference type="Proteomes" id="UP001144352"/>
    </source>
</evidence>
<keyword evidence="3" id="KW-0813">Transport</keyword>
<evidence type="ECO:0000256" key="6">
    <source>
        <dbReference type="ARBA" id="ARBA00022989"/>
    </source>
</evidence>
<evidence type="ECO:0000313" key="9">
    <source>
        <dbReference type="EMBL" id="GLI36532.1"/>
    </source>
</evidence>
<keyword evidence="5 8" id="KW-0812">Transmembrane</keyword>
<comment type="caution">
    <text evidence="9">The sequence shown here is derived from an EMBL/GenBank/DDBJ whole genome shotgun (WGS) entry which is preliminary data.</text>
</comment>
<protein>
    <submittedName>
        <fullName evidence="9">Cation transporter</fullName>
    </submittedName>
</protein>
<feature type="transmembrane region" description="Helical" evidence="8">
    <location>
        <begin position="472"/>
        <end position="498"/>
    </location>
</feature>
<feature type="transmembrane region" description="Helical" evidence="8">
    <location>
        <begin position="12"/>
        <end position="32"/>
    </location>
</feature>
<dbReference type="PANTHER" id="PTHR32063:SF19">
    <property type="entry name" value="CATION EFFLUX SYSTEM PROTEIN CUSA"/>
    <property type="match status" value="1"/>
</dbReference>
<dbReference type="SUPFAM" id="SSF82693">
    <property type="entry name" value="Multidrug efflux transporter AcrB pore domain, PN1, PN2, PC1 and PC2 subdomains"/>
    <property type="match status" value="2"/>
</dbReference>
<dbReference type="SUPFAM" id="SSF82714">
    <property type="entry name" value="Multidrug efflux transporter AcrB TolC docking domain, DN and DC subdomains"/>
    <property type="match status" value="2"/>
</dbReference>
<dbReference type="GO" id="GO:0042910">
    <property type="term" value="F:xenobiotic transmembrane transporter activity"/>
    <property type="evidence" value="ECO:0007669"/>
    <property type="project" value="TreeGrafter"/>
</dbReference>
<keyword evidence="10" id="KW-1185">Reference proteome</keyword>
<dbReference type="RefSeq" id="WP_214187545.1">
    <property type="nucleotide sequence ID" value="NZ_BSDS01000001.1"/>
</dbReference>
<feature type="transmembrane region" description="Helical" evidence="8">
    <location>
        <begin position="904"/>
        <end position="924"/>
    </location>
</feature>
<evidence type="ECO:0000256" key="4">
    <source>
        <dbReference type="ARBA" id="ARBA00022475"/>
    </source>
</evidence>
<feature type="transmembrane region" description="Helical" evidence="8">
    <location>
        <begin position="880"/>
        <end position="897"/>
    </location>
</feature>
<gene>
    <name evidence="9" type="ORF">GHYDROH2_00330</name>
</gene>
<name>A0A9W6FXA7_9BACT</name>
<comment type="similarity">
    <text evidence="2">Belongs to the resistance-nodulation-cell division (RND) (TC 2.A.6) family.</text>
</comment>
<evidence type="ECO:0000256" key="2">
    <source>
        <dbReference type="ARBA" id="ARBA00010942"/>
    </source>
</evidence>
<evidence type="ECO:0000256" key="3">
    <source>
        <dbReference type="ARBA" id="ARBA00022448"/>
    </source>
</evidence>
<feature type="transmembrane region" description="Helical" evidence="8">
    <location>
        <begin position="988"/>
        <end position="1009"/>
    </location>
</feature>
<feature type="transmembrane region" description="Helical" evidence="8">
    <location>
        <begin position="345"/>
        <end position="376"/>
    </location>
</feature>
<feature type="transmembrane region" description="Helical" evidence="8">
    <location>
        <begin position="1015"/>
        <end position="1040"/>
    </location>
</feature>
<dbReference type="Gene3D" id="3.30.70.1430">
    <property type="entry name" value="Multidrug efflux transporter AcrB pore domain"/>
    <property type="match status" value="2"/>
</dbReference>
<dbReference type="PRINTS" id="PR00702">
    <property type="entry name" value="ACRIFLAVINRP"/>
</dbReference>
<dbReference type="GO" id="GO:0008324">
    <property type="term" value="F:monoatomic cation transmembrane transporter activity"/>
    <property type="evidence" value="ECO:0007669"/>
    <property type="project" value="InterPro"/>
</dbReference>
<dbReference type="PANTHER" id="PTHR32063">
    <property type="match status" value="1"/>
</dbReference>
<dbReference type="Gene3D" id="1.20.1640.10">
    <property type="entry name" value="Multidrug efflux transporter AcrB transmembrane domain"/>
    <property type="match status" value="2"/>
</dbReference>
<dbReference type="InterPro" id="IPR001036">
    <property type="entry name" value="Acrflvin-R"/>
</dbReference>
<dbReference type="Gene3D" id="3.30.70.1320">
    <property type="entry name" value="Multidrug efflux transporter AcrB pore domain like"/>
    <property type="match status" value="1"/>
</dbReference>
<feature type="transmembrane region" description="Helical" evidence="8">
    <location>
        <begin position="442"/>
        <end position="460"/>
    </location>
</feature>